<keyword evidence="2" id="KW-0378">Hydrolase</keyword>
<dbReference type="PIRSF" id="PIRSF500176">
    <property type="entry name" value="L_ASNase"/>
    <property type="match status" value="1"/>
</dbReference>
<dbReference type="Gene3D" id="3.40.50.40">
    <property type="match status" value="1"/>
</dbReference>
<dbReference type="FunFam" id="3.40.50.1170:FF:000001">
    <property type="entry name" value="L-asparaginase 2"/>
    <property type="match status" value="1"/>
</dbReference>
<dbReference type="SFLD" id="SFLDS00057">
    <property type="entry name" value="Glutaminase/Asparaginase"/>
    <property type="match status" value="1"/>
</dbReference>
<dbReference type="CDD" id="cd08964">
    <property type="entry name" value="L-asparaginase_II"/>
    <property type="match status" value="1"/>
</dbReference>
<evidence type="ECO:0000256" key="3">
    <source>
        <dbReference type="PIRSR" id="PIRSR001220-1"/>
    </source>
</evidence>
<keyword evidence="8" id="KW-0732">Signal</keyword>
<feature type="domain" description="L-asparaginase N-terminal" evidence="9">
    <location>
        <begin position="44"/>
        <end position="234"/>
    </location>
</feature>
<reference evidence="11 12" key="1">
    <citation type="submission" date="2017-04" db="EMBL/GenBank/DDBJ databases">
        <title>Kefir bacterial isolates.</title>
        <authorList>
            <person name="Kim Y."/>
            <person name="Blasche S."/>
            <person name="Patil K.R."/>
        </authorList>
    </citation>
    <scope>NUCLEOTIDE SEQUENCE [LARGE SCALE GENOMIC DNA]</scope>
    <source>
        <strain evidence="11 12">KR</strain>
    </source>
</reference>
<comment type="caution">
    <text evidence="11">The sequence shown here is derived from an EMBL/GenBank/DDBJ whole genome shotgun (WGS) entry which is preliminary data.</text>
</comment>
<dbReference type="Gene3D" id="3.40.50.1170">
    <property type="entry name" value="L-asparaginase, N-terminal domain"/>
    <property type="match status" value="1"/>
</dbReference>
<evidence type="ECO:0000259" key="9">
    <source>
        <dbReference type="Pfam" id="PF00710"/>
    </source>
</evidence>
<dbReference type="Proteomes" id="UP000216151">
    <property type="component" value="Unassembled WGS sequence"/>
</dbReference>
<sequence>MVSVRVLSLLGTILSAVNIQSAFAHTAGVEAPTATVHKQDALPRVLVLATGGTISGKINTRSAIGYDAGAVTGQQLIAGVPGVEKLAQLQVEQISNIASQNMNSQVWFKLAERIRKAFANNEADAIVITHGTDTMEETAFFLDNVIGDSRPVILTGAMRPSTAISADGPANMYEAVKVAADPQARGRGVLVVLNDVIQSARGVSKMHTTELQTFHSPNLGPSGYVDPASVRFITAAQPRQLLALPADHTLAQVQIVYAHADMDAQQIDDAVKDGARGIVIAGMGDGNVSDTALAGIERARKAGVIVVRSTRVGSGMTNRNVEVDDDRYGLIASMDLNPQKARILLQLLLANGKTKPEDIQLAFQAGL</sequence>
<proteinExistence type="inferred from homology"/>
<feature type="binding site" evidence="4">
    <location>
        <position position="99"/>
    </location>
    <ligand>
        <name>substrate</name>
    </ligand>
</feature>
<feature type="signal peptide" evidence="8">
    <location>
        <begin position="1"/>
        <end position="24"/>
    </location>
</feature>
<evidence type="ECO:0000256" key="4">
    <source>
        <dbReference type="PIRSR" id="PIRSR001220-2"/>
    </source>
</evidence>
<dbReference type="InterPro" id="IPR037152">
    <property type="entry name" value="L-asparaginase_N_sf"/>
</dbReference>
<dbReference type="InterPro" id="IPR004550">
    <property type="entry name" value="AsnASE_II"/>
</dbReference>
<dbReference type="GO" id="GO:0004067">
    <property type="term" value="F:asparaginase activity"/>
    <property type="evidence" value="ECO:0007669"/>
    <property type="project" value="UniProtKB-UniRule"/>
</dbReference>
<comment type="similarity">
    <text evidence="1 7">Belongs to the asparaginase 1 family.</text>
</comment>
<dbReference type="PIRSF" id="PIRSF001220">
    <property type="entry name" value="L-ASNase_gatD"/>
    <property type="match status" value="1"/>
</dbReference>
<dbReference type="InterPro" id="IPR027473">
    <property type="entry name" value="L-asparaginase_C"/>
</dbReference>
<dbReference type="EMBL" id="NCXK01000010">
    <property type="protein sequence ID" value="PAK77942.1"/>
    <property type="molecule type" value="Genomic_DNA"/>
</dbReference>
<dbReference type="Pfam" id="PF00710">
    <property type="entry name" value="Asparaginase"/>
    <property type="match status" value="1"/>
</dbReference>
<dbReference type="InterPro" id="IPR040919">
    <property type="entry name" value="Asparaginase_C"/>
</dbReference>
<dbReference type="NCBIfam" id="TIGR00520">
    <property type="entry name" value="asnASE_II"/>
    <property type="match status" value="1"/>
</dbReference>
<feature type="chain" id="PRO_5012176344" evidence="8">
    <location>
        <begin position="25"/>
        <end position="367"/>
    </location>
</feature>
<dbReference type="GO" id="GO:0006528">
    <property type="term" value="P:asparagine metabolic process"/>
    <property type="evidence" value="ECO:0007669"/>
    <property type="project" value="InterPro"/>
</dbReference>
<dbReference type="AlphaFoldDB" id="A0A269XXC9"/>
<dbReference type="PRINTS" id="PR00139">
    <property type="entry name" value="ASNGLNASE"/>
</dbReference>
<evidence type="ECO:0000313" key="12">
    <source>
        <dbReference type="Proteomes" id="UP000216151"/>
    </source>
</evidence>
<gene>
    <name evidence="11" type="primary">ansB</name>
    <name evidence="11" type="ORF">B8X00_08920</name>
</gene>
<evidence type="ECO:0000256" key="7">
    <source>
        <dbReference type="RuleBase" id="RU004456"/>
    </source>
</evidence>
<dbReference type="InterPro" id="IPR036152">
    <property type="entry name" value="Asp/glu_Ase-like_sf"/>
</dbReference>
<evidence type="ECO:0000256" key="2">
    <source>
        <dbReference type="ARBA" id="ARBA00022801"/>
    </source>
</evidence>
<accession>A0A269XXC9</accession>
<feature type="active site" description="O-isoaspartyl threonine intermediate" evidence="3">
    <location>
        <position position="53"/>
    </location>
</feature>
<dbReference type="RefSeq" id="WP_095349897.1">
    <property type="nucleotide sequence ID" value="NZ_JBDNMF010000002.1"/>
</dbReference>
<evidence type="ECO:0000256" key="1">
    <source>
        <dbReference type="ARBA" id="ARBA00010518"/>
    </source>
</evidence>
<evidence type="ECO:0000256" key="8">
    <source>
        <dbReference type="SAM" id="SignalP"/>
    </source>
</evidence>
<name>A0A269XXC9_9PROT</name>
<dbReference type="InterPro" id="IPR006034">
    <property type="entry name" value="Asparaginase/glutaminase-like"/>
</dbReference>
<dbReference type="PROSITE" id="PS00917">
    <property type="entry name" value="ASN_GLN_ASE_2"/>
    <property type="match status" value="1"/>
</dbReference>
<feature type="domain" description="Asparaginase/glutaminase C-terminal" evidence="10">
    <location>
        <begin position="252"/>
        <end position="363"/>
    </location>
</feature>
<protein>
    <submittedName>
        <fullName evidence="11">L-asparaginase 2</fullName>
    </submittedName>
</protein>
<feature type="binding site" evidence="4">
    <location>
        <begin position="132"/>
        <end position="133"/>
    </location>
    <ligand>
        <name>substrate</name>
    </ligand>
</feature>
<dbReference type="OrthoDB" id="9788068at2"/>
<evidence type="ECO:0000256" key="6">
    <source>
        <dbReference type="PROSITE-ProRule" id="PRU10100"/>
    </source>
</evidence>
<feature type="active site" evidence="5">
    <location>
        <position position="53"/>
    </location>
</feature>
<dbReference type="SMART" id="SM00870">
    <property type="entry name" value="Asparaginase"/>
    <property type="match status" value="1"/>
</dbReference>
<keyword evidence="12" id="KW-1185">Reference proteome</keyword>
<dbReference type="PANTHER" id="PTHR11707">
    <property type="entry name" value="L-ASPARAGINASE"/>
    <property type="match status" value="1"/>
</dbReference>
<organism evidence="11 12">
    <name type="scientific">Acetobacter fabarum</name>
    <dbReference type="NCBI Taxonomy" id="483199"/>
    <lineage>
        <taxon>Bacteria</taxon>
        <taxon>Pseudomonadati</taxon>
        <taxon>Pseudomonadota</taxon>
        <taxon>Alphaproteobacteria</taxon>
        <taxon>Acetobacterales</taxon>
        <taxon>Acetobacteraceae</taxon>
        <taxon>Acetobacter</taxon>
    </lineage>
</organism>
<feature type="active site" evidence="6">
    <location>
        <position position="132"/>
    </location>
</feature>
<dbReference type="PROSITE" id="PS00144">
    <property type="entry name" value="ASN_GLN_ASE_1"/>
    <property type="match status" value="1"/>
</dbReference>
<dbReference type="InterPro" id="IPR027474">
    <property type="entry name" value="L-asparaginase_N"/>
</dbReference>
<dbReference type="SUPFAM" id="SSF53774">
    <property type="entry name" value="Glutaminase/Asparaginase"/>
    <property type="match status" value="1"/>
</dbReference>
<evidence type="ECO:0000313" key="11">
    <source>
        <dbReference type="EMBL" id="PAK77942.1"/>
    </source>
</evidence>
<dbReference type="InterPro" id="IPR020827">
    <property type="entry name" value="Asparaginase/glutaminase_AS1"/>
</dbReference>
<dbReference type="Pfam" id="PF17763">
    <property type="entry name" value="Asparaginase_C"/>
    <property type="match status" value="1"/>
</dbReference>
<dbReference type="PANTHER" id="PTHR11707:SF28">
    <property type="entry name" value="60 KDA LYSOPHOSPHOLIPASE"/>
    <property type="match status" value="1"/>
</dbReference>
<evidence type="ECO:0000256" key="5">
    <source>
        <dbReference type="PROSITE-ProRule" id="PRU10099"/>
    </source>
</evidence>
<evidence type="ECO:0000259" key="10">
    <source>
        <dbReference type="Pfam" id="PF17763"/>
    </source>
</evidence>
<dbReference type="PROSITE" id="PS51732">
    <property type="entry name" value="ASN_GLN_ASE_3"/>
    <property type="match status" value="1"/>
</dbReference>
<dbReference type="InterPro" id="IPR027475">
    <property type="entry name" value="Asparaginase/glutaminase_AS2"/>
</dbReference>